<dbReference type="EMBL" id="BPLR01009781">
    <property type="protein sequence ID" value="GIY34518.1"/>
    <property type="molecule type" value="Genomic_DNA"/>
</dbReference>
<proteinExistence type="predicted"/>
<dbReference type="AlphaFoldDB" id="A0AAV4SSC5"/>
<gene>
    <name evidence="1" type="ORF">CEXT_529381</name>
</gene>
<evidence type="ECO:0000313" key="1">
    <source>
        <dbReference type="EMBL" id="GIY34518.1"/>
    </source>
</evidence>
<protein>
    <submittedName>
        <fullName evidence="1">Uncharacterized protein</fullName>
    </submittedName>
</protein>
<keyword evidence="2" id="KW-1185">Reference proteome</keyword>
<name>A0AAV4SSC5_CAEEX</name>
<organism evidence="1 2">
    <name type="scientific">Caerostris extrusa</name>
    <name type="common">Bark spider</name>
    <name type="synonym">Caerostris bankana</name>
    <dbReference type="NCBI Taxonomy" id="172846"/>
    <lineage>
        <taxon>Eukaryota</taxon>
        <taxon>Metazoa</taxon>
        <taxon>Ecdysozoa</taxon>
        <taxon>Arthropoda</taxon>
        <taxon>Chelicerata</taxon>
        <taxon>Arachnida</taxon>
        <taxon>Araneae</taxon>
        <taxon>Araneomorphae</taxon>
        <taxon>Entelegynae</taxon>
        <taxon>Araneoidea</taxon>
        <taxon>Araneidae</taxon>
        <taxon>Caerostris</taxon>
    </lineage>
</organism>
<comment type="caution">
    <text evidence="1">The sequence shown here is derived from an EMBL/GenBank/DDBJ whole genome shotgun (WGS) entry which is preliminary data.</text>
</comment>
<dbReference type="Proteomes" id="UP001054945">
    <property type="component" value="Unassembled WGS sequence"/>
</dbReference>
<evidence type="ECO:0000313" key="2">
    <source>
        <dbReference type="Proteomes" id="UP001054945"/>
    </source>
</evidence>
<accession>A0AAV4SSC5</accession>
<sequence length="74" mass="8552">MVKISTEQFTTQHETAASADIDLFLFSRGQSNLLMVKRNRPWSPRECLLNHLGAIDFQKQLPRHTFSMDRTTTS</sequence>
<reference evidence="1 2" key="1">
    <citation type="submission" date="2021-06" db="EMBL/GenBank/DDBJ databases">
        <title>Caerostris extrusa draft genome.</title>
        <authorList>
            <person name="Kono N."/>
            <person name="Arakawa K."/>
        </authorList>
    </citation>
    <scope>NUCLEOTIDE SEQUENCE [LARGE SCALE GENOMIC DNA]</scope>
</reference>